<proteinExistence type="predicted"/>
<organism evidence="2 3">
    <name type="scientific">Thiosulfatimonas sediminis</name>
    <dbReference type="NCBI Taxonomy" id="2675054"/>
    <lineage>
        <taxon>Bacteria</taxon>
        <taxon>Pseudomonadati</taxon>
        <taxon>Pseudomonadota</taxon>
        <taxon>Gammaproteobacteria</taxon>
        <taxon>Thiotrichales</taxon>
        <taxon>Piscirickettsiaceae</taxon>
        <taxon>Thiosulfatimonas</taxon>
    </lineage>
</organism>
<dbReference type="InterPro" id="IPR011049">
    <property type="entry name" value="Serralysin-like_metalloprot_C"/>
</dbReference>
<evidence type="ECO:0000313" key="2">
    <source>
        <dbReference type="EMBL" id="BBP45111.1"/>
    </source>
</evidence>
<dbReference type="EMBL" id="AP021889">
    <property type="protein sequence ID" value="BBP45111.1"/>
    <property type="molecule type" value="Genomic_DNA"/>
</dbReference>
<evidence type="ECO:0000313" key="3">
    <source>
        <dbReference type="Proteomes" id="UP000501726"/>
    </source>
</evidence>
<sequence>MTTGVDTITGTSANDTINALDTTLTGLDTITGGDGTDTMIYNDVAGGNDNGASVTVSGVEVLNMRSSAAADMTTSGWTGLETINATQGTSAGITAATTTDVNVSGIAGAVAVDGGKDIAVTVAATGTTTTIGATTGAAGTVTVTDTAQAGSDIAVDGGNDVTITASGNTGGDIDVGQDATPILPTGAVVVSSTGVLDDAGIAGADDVTMGDITVEGGSTVTVTQSAGITDAQVTAALTAVTNDTVTQGDVTVTGGSATTSVTVNQDKAQTVTNTAAPNNTENKIGIVAGDVVINDKNAASSTAAGTITTVAVKNAGTVSVDSSALTTVNLEGTMTTVSLERGDLTATPSANTLTVNLDGVSATSITDAEAAKDDGFTTVNIVSSNNSSTLSGTSSFVDATTVNISGDAAFTSAGETLTSVTAINNTNTGGVTLGTELGNAVVFTGTAGSGDDSILLGANTKATTTGAGNDTVTLSVAALGTAGTVDAGTGDADTLVMSGANAITATATDVFEGTVSGFERLTTNAVATGTINLANLDDINYINVAGTAGTLLLSNVSSGVTVNANAGSAGTINVTQVTDGTADTINFGMSAATAQTVFALGASEFETIAIASDDSATTATGIAHVVTTLDATNATALTIAGDAGMTIGTLTGTKLTSIDASGVTKGAVTLTTGALASAATINGGAGDDVISAAAAVAAVTLNGNAGNDTLTGGTKADTINGGDGDDFIYGNEGADTLTGGAGADIFGVVTAAHSNGVNVDTITDFTVGTDMIGLKIGGGNEAVTYLGEAAAYGAVLTSFTGVNNEAVLDTSTNTLYVDVDGSQTLDSSDIAINVGVSDLSQTDFATLGTAGADTISGTSGVDTIYGLGGNDTIVIVDNSATLADVSSDAKSISTVGMDIVKDAAAGDIINFTAALGTDANYVGVTQVAAGADITKTVATTDVSEFLGLYDYATNTFISTTTTAADSASTTDVAATMYLYATADGTTATDGLILIGTGSQLDGAMAAGVLTLA</sequence>
<keyword evidence="1" id="KW-0106">Calcium</keyword>
<protein>
    <submittedName>
        <fullName evidence="2">Uncharacterized protein</fullName>
    </submittedName>
</protein>
<dbReference type="PROSITE" id="PS00330">
    <property type="entry name" value="HEMOLYSIN_CALCIUM"/>
    <property type="match status" value="1"/>
</dbReference>
<dbReference type="Gene3D" id="2.150.10.10">
    <property type="entry name" value="Serralysin-like metalloprotease, C-terminal"/>
    <property type="match status" value="1"/>
</dbReference>
<dbReference type="InterPro" id="IPR001343">
    <property type="entry name" value="Hemolysn_Ca-bd"/>
</dbReference>
<evidence type="ECO:0000256" key="1">
    <source>
        <dbReference type="ARBA" id="ARBA00022837"/>
    </source>
</evidence>
<gene>
    <name evidence="2" type="ORF">THMIRHAS_04840</name>
</gene>
<dbReference type="GO" id="GO:0005509">
    <property type="term" value="F:calcium ion binding"/>
    <property type="evidence" value="ECO:0007669"/>
    <property type="project" value="InterPro"/>
</dbReference>
<keyword evidence="3" id="KW-1185">Reference proteome</keyword>
<dbReference type="SUPFAM" id="SSF51120">
    <property type="entry name" value="beta-Roll"/>
    <property type="match status" value="1"/>
</dbReference>
<reference evidence="2" key="1">
    <citation type="journal article" date="2021" name="Arch.">
        <title>Thiosulfativibrio zosterae gen. nov., sp. nov., and Thiosulfatimonas sediminis gen. nov., sp. nov.</title>
        <authorList>
            <person name="Mochizuki J."/>
            <person name="Kojima H."/>
            <person name="Fukui M."/>
        </authorList>
    </citation>
    <scope>NUCLEOTIDE SEQUENCE</scope>
    <source>
        <strain evidence="2">Aks77</strain>
    </source>
</reference>
<dbReference type="InterPro" id="IPR018511">
    <property type="entry name" value="Hemolysin-typ_Ca-bd_CS"/>
</dbReference>
<dbReference type="AlphaFoldDB" id="A0A6F8PSK8"/>
<name>A0A6F8PSK8_9GAMM</name>
<accession>A0A6F8PSK8</accession>
<dbReference type="Pfam" id="PF00353">
    <property type="entry name" value="HemolysinCabind"/>
    <property type="match status" value="5"/>
</dbReference>
<dbReference type="PRINTS" id="PR00313">
    <property type="entry name" value="CABNDNGRPT"/>
</dbReference>
<dbReference type="Proteomes" id="UP000501726">
    <property type="component" value="Chromosome"/>
</dbReference>
<dbReference type="KEGG" id="tse:THMIRHAS_04840"/>